<sequence length="110" mass="12657">MDANTLYSHVRILLEAHAKDDVALREIAPLIARRSLEMNHLYEAMGFANRGEMGKFMSQHFPALASQKPSKVRWKKFLYDSIQATAPACEGCPDEDDCFRSECSLEWHRR</sequence>
<reference evidence="2" key="1">
    <citation type="submission" date="2021-02" db="EMBL/GenBank/DDBJ databases">
        <title>Sulfurospirillum tamanensis sp. nov.</title>
        <authorList>
            <person name="Merkel A.Y."/>
        </authorList>
    </citation>
    <scope>NUCLEOTIDE SEQUENCE [LARGE SCALE GENOMIC DNA]</scope>
    <source>
        <strain evidence="2">T05b</strain>
    </source>
</reference>
<dbReference type="Pfam" id="PF04891">
    <property type="entry name" value="NifQ"/>
    <property type="match status" value="1"/>
</dbReference>
<evidence type="ECO:0000313" key="1">
    <source>
        <dbReference type="EMBL" id="MBN2965597.1"/>
    </source>
</evidence>
<evidence type="ECO:0000313" key="2">
    <source>
        <dbReference type="Proteomes" id="UP000703590"/>
    </source>
</evidence>
<dbReference type="Proteomes" id="UP000703590">
    <property type="component" value="Unassembled WGS sequence"/>
</dbReference>
<organism evidence="1 2">
    <name type="scientific">Sulfurospirillum tamanense</name>
    <dbReference type="NCBI Taxonomy" id="2813362"/>
    <lineage>
        <taxon>Bacteria</taxon>
        <taxon>Pseudomonadati</taxon>
        <taxon>Campylobacterota</taxon>
        <taxon>Epsilonproteobacteria</taxon>
        <taxon>Campylobacterales</taxon>
        <taxon>Sulfurospirillaceae</taxon>
        <taxon>Sulfurospirillum</taxon>
    </lineage>
</organism>
<dbReference type="RefSeq" id="WP_205460197.1">
    <property type="nucleotide sequence ID" value="NZ_JAFHKK010000052.1"/>
</dbReference>
<proteinExistence type="predicted"/>
<name>A0ABS2WVB1_9BACT</name>
<comment type="caution">
    <text evidence="1">The sequence shown here is derived from an EMBL/GenBank/DDBJ whole genome shotgun (WGS) entry which is preliminary data.</text>
</comment>
<accession>A0ABS2WVB1</accession>
<reference evidence="1 2" key="3">
    <citation type="submission" date="2021-02" db="EMBL/GenBank/DDBJ databases">
        <authorList>
            <person name="Merkel A.Y."/>
        </authorList>
    </citation>
    <scope>NUCLEOTIDE SEQUENCE [LARGE SCALE GENOMIC DNA]</scope>
    <source>
        <strain evidence="1 2">T05b</strain>
    </source>
</reference>
<protein>
    <submittedName>
        <fullName evidence="1">Nitrogen fixation protein NifQ</fullName>
    </submittedName>
</protein>
<dbReference type="EMBL" id="JAFHKK010000052">
    <property type="protein sequence ID" value="MBN2965597.1"/>
    <property type="molecule type" value="Genomic_DNA"/>
</dbReference>
<keyword evidence="2" id="KW-1185">Reference proteome</keyword>
<reference evidence="1 2" key="2">
    <citation type="submission" date="2021-02" db="EMBL/GenBank/DDBJ databases">
        <title>Sulfurospirillum tamanensis sp. nov.</title>
        <authorList>
            <person name="Frolova A."/>
            <person name="Merkel A."/>
            <person name="Slobodkin A."/>
        </authorList>
    </citation>
    <scope>NUCLEOTIDE SEQUENCE [LARGE SCALE GENOMIC DNA]</scope>
    <source>
        <strain evidence="1 2">T05b</strain>
    </source>
</reference>
<gene>
    <name evidence="1" type="ORF">JWV37_12490</name>
</gene>
<dbReference type="InterPro" id="IPR006975">
    <property type="entry name" value="NifQ"/>
</dbReference>